<keyword evidence="3 6" id="KW-0812">Transmembrane</keyword>
<feature type="transmembrane region" description="Helical" evidence="6">
    <location>
        <begin position="121"/>
        <end position="139"/>
    </location>
</feature>
<feature type="transmembrane region" description="Helical" evidence="6">
    <location>
        <begin position="60"/>
        <end position="79"/>
    </location>
</feature>
<dbReference type="Proteomes" id="UP000605201">
    <property type="component" value="Unassembled WGS sequence"/>
</dbReference>
<accession>A0A8J6NW61</accession>
<dbReference type="EMBL" id="JACNIG010000331">
    <property type="protein sequence ID" value="MBC8433753.1"/>
    <property type="molecule type" value="Genomic_DNA"/>
</dbReference>
<evidence type="ECO:0000256" key="5">
    <source>
        <dbReference type="ARBA" id="ARBA00023136"/>
    </source>
</evidence>
<evidence type="ECO:0000256" key="3">
    <source>
        <dbReference type="ARBA" id="ARBA00022692"/>
    </source>
</evidence>
<protein>
    <submittedName>
        <fullName evidence="7">YihY/virulence factor BrkB family protein</fullName>
    </submittedName>
</protein>
<reference evidence="7 8" key="1">
    <citation type="submission" date="2020-08" db="EMBL/GenBank/DDBJ databases">
        <title>Bridging the membrane lipid divide: bacteria of the FCB group superphylum have the potential to synthesize archaeal ether lipids.</title>
        <authorList>
            <person name="Villanueva L."/>
            <person name="Von Meijenfeldt F.A.B."/>
            <person name="Westbye A.B."/>
            <person name="Yadav S."/>
            <person name="Hopmans E.C."/>
            <person name="Dutilh B.E."/>
            <person name="Sinninghe Damste J.S."/>
        </authorList>
    </citation>
    <scope>NUCLEOTIDE SEQUENCE [LARGE SCALE GENOMIC DNA]</scope>
    <source>
        <strain evidence="7">NIOZ-UU17</strain>
    </source>
</reference>
<dbReference type="PANTHER" id="PTHR30213">
    <property type="entry name" value="INNER MEMBRANE PROTEIN YHJD"/>
    <property type="match status" value="1"/>
</dbReference>
<dbReference type="NCBIfam" id="TIGR00765">
    <property type="entry name" value="yihY_not_rbn"/>
    <property type="match status" value="1"/>
</dbReference>
<evidence type="ECO:0000256" key="6">
    <source>
        <dbReference type="SAM" id="Phobius"/>
    </source>
</evidence>
<dbReference type="InterPro" id="IPR036388">
    <property type="entry name" value="WH-like_DNA-bd_sf"/>
</dbReference>
<dbReference type="Pfam" id="PF03631">
    <property type="entry name" value="Virul_fac_BrkB"/>
    <property type="match status" value="1"/>
</dbReference>
<dbReference type="Gene3D" id="1.10.10.10">
    <property type="entry name" value="Winged helix-like DNA-binding domain superfamily/Winged helix DNA-binding domain"/>
    <property type="match status" value="1"/>
</dbReference>
<dbReference type="AlphaFoldDB" id="A0A8J6NW61"/>
<sequence length="441" mass="49099">MKKIREGPLNLVNYLKTGIWRIPLATVKRPKAYIIRLVRTILLTIRGFAIDNCAIRASSLTFYTLLSIVPVAALAFGIAKGFGFEKLLEKQVLESFAGQEEVIIKIIDFARSLLENTRGGLIAGVGIILLFWSVIKVLHHIENALNHIWSVAPRSFGRKFSNYLAIMLICPILIIVSSSVNVYITSQVTTITGKIALLEMVSPLIFASLTILPYGLTWIMFTLIYLVMPNTRVNFSSGILAGIAAGTFFHLSQKFYISAQINVAKYNAIYGSFAALPLFLIWLQVSWLIVLLGAEISYAHQNVANYEFEPDYQKASIAFKKLLALQITHLLVKKFKKGENPATAQQISQLLNIPPRLVKQILADLVDSCILSATSSNKKQETAFQPARTINTLSIGFIIDALEDKGENNLNVARTRELEILSETLRSFRDEVGKTPANRLL</sequence>
<feature type="non-terminal residue" evidence="7">
    <location>
        <position position="441"/>
    </location>
</feature>
<name>A0A8J6NW61_9BACT</name>
<feature type="transmembrane region" description="Helical" evidence="6">
    <location>
        <begin position="204"/>
        <end position="227"/>
    </location>
</feature>
<evidence type="ECO:0000256" key="4">
    <source>
        <dbReference type="ARBA" id="ARBA00022989"/>
    </source>
</evidence>
<evidence type="ECO:0000313" key="7">
    <source>
        <dbReference type="EMBL" id="MBC8433753.1"/>
    </source>
</evidence>
<feature type="transmembrane region" description="Helical" evidence="6">
    <location>
        <begin position="269"/>
        <end position="292"/>
    </location>
</feature>
<keyword evidence="2" id="KW-1003">Cell membrane</keyword>
<feature type="transmembrane region" description="Helical" evidence="6">
    <location>
        <begin position="160"/>
        <end position="184"/>
    </location>
</feature>
<evidence type="ECO:0000256" key="2">
    <source>
        <dbReference type="ARBA" id="ARBA00022475"/>
    </source>
</evidence>
<organism evidence="7 8">
    <name type="scientific">Candidatus Desulfatibia vada</name>
    <dbReference type="NCBI Taxonomy" id="2841696"/>
    <lineage>
        <taxon>Bacteria</taxon>
        <taxon>Pseudomonadati</taxon>
        <taxon>Thermodesulfobacteriota</taxon>
        <taxon>Desulfobacteria</taxon>
        <taxon>Desulfobacterales</taxon>
        <taxon>Desulfobacterales incertae sedis</taxon>
        <taxon>Candidatus Desulfatibia</taxon>
    </lineage>
</organism>
<gene>
    <name evidence="7" type="ORF">H8D96_17730</name>
</gene>
<dbReference type="InterPro" id="IPR017039">
    <property type="entry name" value="Virul_fac_BrkB"/>
</dbReference>
<keyword evidence="5 6" id="KW-0472">Membrane</keyword>
<feature type="transmembrane region" description="Helical" evidence="6">
    <location>
        <begin position="239"/>
        <end position="257"/>
    </location>
</feature>
<evidence type="ECO:0000256" key="1">
    <source>
        <dbReference type="ARBA" id="ARBA00004651"/>
    </source>
</evidence>
<evidence type="ECO:0000313" key="8">
    <source>
        <dbReference type="Proteomes" id="UP000605201"/>
    </source>
</evidence>
<dbReference type="GO" id="GO:0005886">
    <property type="term" value="C:plasma membrane"/>
    <property type="evidence" value="ECO:0007669"/>
    <property type="project" value="UniProtKB-SubCell"/>
</dbReference>
<comment type="subcellular location">
    <subcellularLocation>
        <location evidence="1">Cell membrane</location>
        <topology evidence="1">Multi-pass membrane protein</topology>
    </subcellularLocation>
</comment>
<proteinExistence type="predicted"/>
<keyword evidence="4 6" id="KW-1133">Transmembrane helix</keyword>
<comment type="caution">
    <text evidence="7">The sequence shown here is derived from an EMBL/GenBank/DDBJ whole genome shotgun (WGS) entry which is preliminary data.</text>
</comment>
<dbReference type="PANTHER" id="PTHR30213:SF0">
    <property type="entry name" value="UPF0761 MEMBRANE PROTEIN YIHY"/>
    <property type="match status" value="1"/>
</dbReference>